<evidence type="ECO:0000256" key="1">
    <source>
        <dbReference type="ARBA" id="ARBA00022490"/>
    </source>
</evidence>
<dbReference type="InterPro" id="IPR047112">
    <property type="entry name" value="RecG/Mfd"/>
</dbReference>
<dbReference type="GO" id="GO:0016787">
    <property type="term" value="F:hydrolase activity"/>
    <property type="evidence" value="ECO:0007669"/>
    <property type="project" value="UniProtKB-KW"/>
</dbReference>
<evidence type="ECO:0000256" key="4">
    <source>
        <dbReference type="ARBA" id="ARBA00022801"/>
    </source>
</evidence>
<dbReference type="Pfam" id="PF03461">
    <property type="entry name" value="TRCF"/>
    <property type="match status" value="1"/>
</dbReference>
<evidence type="ECO:0000256" key="3">
    <source>
        <dbReference type="ARBA" id="ARBA00022763"/>
    </source>
</evidence>
<dbReference type="SMART" id="SM00487">
    <property type="entry name" value="DEXDc"/>
    <property type="match status" value="1"/>
</dbReference>
<dbReference type="GO" id="GO:0003684">
    <property type="term" value="F:damaged DNA binding"/>
    <property type="evidence" value="ECO:0007669"/>
    <property type="project" value="InterPro"/>
</dbReference>
<dbReference type="InterPro" id="IPR005118">
    <property type="entry name" value="TRCF_C"/>
</dbReference>
<dbReference type="InterPro" id="IPR041471">
    <property type="entry name" value="UvrB_inter"/>
</dbReference>
<dbReference type="Pfam" id="PF17757">
    <property type="entry name" value="UvrB_inter"/>
    <property type="match status" value="1"/>
</dbReference>
<dbReference type="Gene3D" id="2.40.10.170">
    <property type="match status" value="1"/>
</dbReference>
<dbReference type="EMBL" id="CAESAO010000191">
    <property type="protein sequence ID" value="CAB4347113.1"/>
    <property type="molecule type" value="Genomic_DNA"/>
</dbReference>
<dbReference type="AlphaFoldDB" id="A0A6J6A5W7"/>
<proteinExistence type="inferred from homology"/>
<dbReference type="Pfam" id="PF00270">
    <property type="entry name" value="DEAD"/>
    <property type="match status" value="1"/>
</dbReference>
<dbReference type="SMART" id="SM00982">
    <property type="entry name" value="TRCF"/>
    <property type="match status" value="1"/>
</dbReference>
<keyword evidence="8" id="KW-0234">DNA repair</keyword>
<dbReference type="SMART" id="SM01058">
    <property type="entry name" value="CarD_TRCF"/>
    <property type="match status" value="1"/>
</dbReference>
<dbReference type="Pfam" id="PF00271">
    <property type="entry name" value="Helicase_C"/>
    <property type="match status" value="1"/>
</dbReference>
<dbReference type="Gene3D" id="3.90.1150.50">
    <property type="entry name" value="Transcription-repair-coupling factor, D7 domain"/>
    <property type="match status" value="1"/>
</dbReference>
<dbReference type="InterPro" id="IPR036101">
    <property type="entry name" value="CarD-like/TRCF_RID_sf"/>
</dbReference>
<keyword evidence="7" id="KW-0238">DNA-binding</keyword>
<dbReference type="Gene3D" id="3.40.50.300">
    <property type="entry name" value="P-loop containing nucleotide triphosphate hydrolases"/>
    <property type="match status" value="2"/>
</dbReference>
<evidence type="ECO:0000259" key="9">
    <source>
        <dbReference type="PROSITE" id="PS51192"/>
    </source>
</evidence>
<keyword evidence="2" id="KW-0547">Nucleotide-binding</keyword>
<dbReference type="SMART" id="SM00490">
    <property type="entry name" value="HELICc"/>
    <property type="match status" value="1"/>
</dbReference>
<evidence type="ECO:0000256" key="8">
    <source>
        <dbReference type="ARBA" id="ARBA00023204"/>
    </source>
</evidence>
<accession>A0A6J6A5W7</accession>
<keyword evidence="4" id="KW-0378">Hydrolase</keyword>
<keyword evidence="6" id="KW-0067">ATP-binding</keyword>
<dbReference type="SUPFAM" id="SSF52540">
    <property type="entry name" value="P-loop containing nucleoside triphosphate hydrolases"/>
    <property type="match status" value="4"/>
</dbReference>
<protein>
    <submittedName>
        <fullName evidence="11">Unannotated protein</fullName>
    </submittedName>
</protein>
<dbReference type="GO" id="GO:0005524">
    <property type="term" value="F:ATP binding"/>
    <property type="evidence" value="ECO:0007669"/>
    <property type="project" value="UniProtKB-KW"/>
</dbReference>
<dbReference type="GO" id="GO:0006281">
    <property type="term" value="P:DNA repair"/>
    <property type="evidence" value="ECO:0007669"/>
    <property type="project" value="UniProtKB-KW"/>
</dbReference>
<dbReference type="NCBIfam" id="TIGR00580">
    <property type="entry name" value="mfd"/>
    <property type="match status" value="1"/>
</dbReference>
<dbReference type="Gene3D" id="3.40.50.11180">
    <property type="match status" value="1"/>
</dbReference>
<dbReference type="PANTHER" id="PTHR47964">
    <property type="entry name" value="ATP-DEPENDENT DNA HELICASE HOMOLOG RECG, CHLOROPLASTIC"/>
    <property type="match status" value="1"/>
</dbReference>
<dbReference type="InterPro" id="IPR004576">
    <property type="entry name" value="Mfd"/>
</dbReference>
<dbReference type="SUPFAM" id="SSF141259">
    <property type="entry name" value="CarD-like"/>
    <property type="match status" value="1"/>
</dbReference>
<organism evidence="11">
    <name type="scientific">freshwater metagenome</name>
    <dbReference type="NCBI Taxonomy" id="449393"/>
    <lineage>
        <taxon>unclassified sequences</taxon>
        <taxon>metagenomes</taxon>
        <taxon>ecological metagenomes</taxon>
    </lineage>
</organism>
<gene>
    <name evidence="11" type="ORF">UFOPK3522_01573</name>
</gene>
<dbReference type="HAMAP" id="MF_00969">
    <property type="entry name" value="TRCF"/>
    <property type="match status" value="1"/>
</dbReference>
<evidence type="ECO:0000259" key="10">
    <source>
        <dbReference type="PROSITE" id="PS51194"/>
    </source>
</evidence>
<reference evidence="11" key="1">
    <citation type="submission" date="2020-05" db="EMBL/GenBank/DDBJ databases">
        <authorList>
            <person name="Chiriac C."/>
            <person name="Salcher M."/>
            <person name="Ghai R."/>
            <person name="Kavagutti S V."/>
        </authorList>
    </citation>
    <scope>NUCLEOTIDE SEQUENCE</scope>
</reference>
<feature type="domain" description="Helicase C-terminal" evidence="10">
    <location>
        <begin position="666"/>
        <end position="825"/>
    </location>
</feature>
<name>A0A6J6A5W7_9ZZZZ</name>
<keyword evidence="5" id="KW-0347">Helicase</keyword>
<dbReference type="InterPro" id="IPR011545">
    <property type="entry name" value="DEAD/DEAH_box_helicase_dom"/>
</dbReference>
<dbReference type="CDD" id="cd17991">
    <property type="entry name" value="DEXHc_TRCF"/>
    <property type="match status" value="1"/>
</dbReference>
<evidence type="ECO:0000256" key="2">
    <source>
        <dbReference type="ARBA" id="ARBA00022741"/>
    </source>
</evidence>
<dbReference type="InterPro" id="IPR003711">
    <property type="entry name" value="CarD-like/TRCF_RID"/>
</dbReference>
<dbReference type="InterPro" id="IPR037235">
    <property type="entry name" value="TRCF-like_C_D7"/>
</dbReference>
<dbReference type="PANTHER" id="PTHR47964:SF1">
    <property type="entry name" value="ATP-DEPENDENT DNA HELICASE HOMOLOG RECG, CHLOROPLASTIC"/>
    <property type="match status" value="1"/>
</dbReference>
<dbReference type="Pfam" id="PF02559">
    <property type="entry name" value="CarD_TRCF_RID"/>
    <property type="match status" value="1"/>
</dbReference>
<evidence type="ECO:0000256" key="6">
    <source>
        <dbReference type="ARBA" id="ARBA00022840"/>
    </source>
</evidence>
<keyword evidence="3" id="KW-0227">DNA damage</keyword>
<feature type="domain" description="Helicase ATP-binding" evidence="9">
    <location>
        <begin position="489"/>
        <end position="650"/>
    </location>
</feature>
<dbReference type="InterPro" id="IPR014001">
    <property type="entry name" value="Helicase_ATP-bd"/>
</dbReference>
<dbReference type="Gene3D" id="3.30.2060.10">
    <property type="entry name" value="Penicillin-binding protein 1b domain"/>
    <property type="match status" value="1"/>
</dbReference>
<dbReference type="PROSITE" id="PS51194">
    <property type="entry name" value="HELICASE_CTER"/>
    <property type="match status" value="1"/>
</dbReference>
<dbReference type="SUPFAM" id="SSF143517">
    <property type="entry name" value="TRCF domain-like"/>
    <property type="match status" value="1"/>
</dbReference>
<dbReference type="PROSITE" id="PS51192">
    <property type="entry name" value="HELICASE_ATP_BIND_1"/>
    <property type="match status" value="1"/>
</dbReference>
<keyword evidence="1" id="KW-0963">Cytoplasm</keyword>
<evidence type="ECO:0000256" key="7">
    <source>
        <dbReference type="ARBA" id="ARBA00023125"/>
    </source>
</evidence>
<dbReference type="InterPro" id="IPR027417">
    <property type="entry name" value="P-loop_NTPase"/>
</dbReference>
<dbReference type="InterPro" id="IPR001650">
    <property type="entry name" value="Helicase_C-like"/>
</dbReference>
<evidence type="ECO:0000256" key="5">
    <source>
        <dbReference type="ARBA" id="ARBA00022806"/>
    </source>
</evidence>
<sequence length="1017" mass="112044">MAALDALLEAPAGEPPVVVVSAVALSEKVPDPELRPRGFTLRKRDLIDLDEVALQLVAAGYERVSEVAERGQFAIRGGILDCFPATEDHAVRVDCFDIEIESLRHFSTFTQRSLGEIELVEIAPAAELAAEHRELAEIAALSDADERPDIADLLPVDRFQALLGLVPEEALVIVGAAEEIAPALGDHWQDVCAAFHDADAHHLYVAPDAVQKALAERSIASLSSLLSGQPIELHAQAAEFSAQSLAEAEPELESLVRSGYRTVVAFSRRGEGERVAHNLARLSAEWIDESSENDSAEGELLFSLAALRSGFVAAGSKLAVIPERKLFRRRRAARSDDQPERLGRFASLFELRTGDTVVHEDHGVARFSGFETKTVSGITRDYLELEYADGDRVFMPVDQLAKITRYIGAGELDPKLSKLGGKGWETLKARARKAAEGLAGELLNLYAERRRREGRAFSEDSEWQLDFESRFPWQETADQAAAIEAVKQDMERPRPMDRLICGDVGYGKTEVALRAAFKAAGDGAQVLVLAPTTILAQQHFGTFSERLEDFPFTVDVVSRLRSAAEQRASVTNFNEGKTDILIGTHRLLGRDMRPKDLGLLVVDEEQRFGVKQKELLRQLKLRVDVIAMSATPIPRTLQMSLAGMRDISVIETPPEGRRPVKTFVGEYDEELVRLALEREHERGGQSFFLHNRVETIDETAERLRGLCPKLTFDVAHGQLDEHDLEERMMRFLRGDCDVLVSTSIIESGIDIPQANTLIVERADRFGLSQLYQIRGRVGRSRERAYAYLLYPSAAALTEEATRRLSALSDYTELGAGFKIAMRDLEIRGAGNLLGDEQSGHVAALGFELYLSMLDEAVRAAGPPPAGDEEYEPVRFDVDVDAYIPTDYVPYEQAKIDLHRRIAASREVADLALLSEELADRFGPLPQELANLIELQQARVKLGQAGAGVVTIRGERMAVTPLEFSDDQQRSLSSELPQAKYEPGRSQLSLPLPAEGAERLSAIAAAATVLLAVSRQSD</sequence>
<evidence type="ECO:0000313" key="11">
    <source>
        <dbReference type="EMBL" id="CAB4347113.1"/>
    </source>
</evidence>
<dbReference type="GO" id="GO:0003678">
    <property type="term" value="F:DNA helicase activity"/>
    <property type="evidence" value="ECO:0007669"/>
    <property type="project" value="TreeGrafter"/>
</dbReference>